<gene>
    <name evidence="2" type="ORF">CTI12_AA169950</name>
</gene>
<feature type="chain" id="PRO_5015724085" evidence="1">
    <location>
        <begin position="24"/>
        <end position="107"/>
    </location>
</feature>
<dbReference type="Proteomes" id="UP000245207">
    <property type="component" value="Unassembled WGS sequence"/>
</dbReference>
<feature type="signal peptide" evidence="1">
    <location>
        <begin position="1"/>
        <end position="23"/>
    </location>
</feature>
<evidence type="ECO:0000313" key="2">
    <source>
        <dbReference type="EMBL" id="PWA83263.1"/>
    </source>
</evidence>
<proteinExistence type="predicted"/>
<accession>A0A2U1PBY8</accession>
<name>A0A2U1PBY8_ARTAN</name>
<dbReference type="EMBL" id="PKPP01001369">
    <property type="protein sequence ID" value="PWA83263.1"/>
    <property type="molecule type" value="Genomic_DNA"/>
</dbReference>
<dbReference type="AlphaFoldDB" id="A0A2U1PBY8"/>
<organism evidence="2 3">
    <name type="scientific">Artemisia annua</name>
    <name type="common">Sweet wormwood</name>
    <dbReference type="NCBI Taxonomy" id="35608"/>
    <lineage>
        <taxon>Eukaryota</taxon>
        <taxon>Viridiplantae</taxon>
        <taxon>Streptophyta</taxon>
        <taxon>Embryophyta</taxon>
        <taxon>Tracheophyta</taxon>
        <taxon>Spermatophyta</taxon>
        <taxon>Magnoliopsida</taxon>
        <taxon>eudicotyledons</taxon>
        <taxon>Gunneridae</taxon>
        <taxon>Pentapetalae</taxon>
        <taxon>asterids</taxon>
        <taxon>campanulids</taxon>
        <taxon>Asterales</taxon>
        <taxon>Asteraceae</taxon>
        <taxon>Asteroideae</taxon>
        <taxon>Anthemideae</taxon>
        <taxon>Artemisiinae</taxon>
        <taxon>Artemisia</taxon>
    </lineage>
</organism>
<reference evidence="2 3" key="1">
    <citation type="journal article" date="2018" name="Mol. Plant">
        <title>The genome of Artemisia annua provides insight into the evolution of Asteraceae family and artemisinin biosynthesis.</title>
        <authorList>
            <person name="Shen Q."/>
            <person name="Zhang L."/>
            <person name="Liao Z."/>
            <person name="Wang S."/>
            <person name="Yan T."/>
            <person name="Shi P."/>
            <person name="Liu M."/>
            <person name="Fu X."/>
            <person name="Pan Q."/>
            <person name="Wang Y."/>
            <person name="Lv Z."/>
            <person name="Lu X."/>
            <person name="Zhang F."/>
            <person name="Jiang W."/>
            <person name="Ma Y."/>
            <person name="Chen M."/>
            <person name="Hao X."/>
            <person name="Li L."/>
            <person name="Tang Y."/>
            <person name="Lv G."/>
            <person name="Zhou Y."/>
            <person name="Sun X."/>
            <person name="Brodelius P.E."/>
            <person name="Rose J.K.C."/>
            <person name="Tang K."/>
        </authorList>
    </citation>
    <scope>NUCLEOTIDE SEQUENCE [LARGE SCALE GENOMIC DNA]</scope>
    <source>
        <strain evidence="3">cv. Huhao1</strain>
        <tissue evidence="2">Leaf</tissue>
    </source>
</reference>
<protein>
    <submittedName>
        <fullName evidence="2">Uncharacterized protein</fullName>
    </submittedName>
</protein>
<sequence>MDSKCFFALCCILLVSFPTEILAIRPKPPMSEMANGLHLASQIKKLPSYRALSTQKKIGRRELVESLDPYAKDSPTVGSKPVVAAALDYLPPAYTTQPQPIDPPHNR</sequence>
<keyword evidence="3" id="KW-1185">Reference proteome</keyword>
<keyword evidence="1" id="KW-0732">Signal</keyword>
<evidence type="ECO:0000313" key="3">
    <source>
        <dbReference type="Proteomes" id="UP000245207"/>
    </source>
</evidence>
<evidence type="ECO:0000256" key="1">
    <source>
        <dbReference type="SAM" id="SignalP"/>
    </source>
</evidence>
<comment type="caution">
    <text evidence="2">The sequence shown here is derived from an EMBL/GenBank/DDBJ whole genome shotgun (WGS) entry which is preliminary data.</text>
</comment>